<evidence type="ECO:0000313" key="1">
    <source>
        <dbReference type="EMBL" id="SPC47307.2"/>
    </source>
</evidence>
<name>A0A2K5ATS2_CAEEL</name>
<proteinExistence type="predicted"/>
<dbReference type="InParanoid" id="A0A2K5ATS2"/>
<organism evidence="1 2">
    <name type="scientific">Caenorhabditis elegans</name>
    <dbReference type="NCBI Taxonomy" id="6239"/>
    <lineage>
        <taxon>Eukaryota</taxon>
        <taxon>Metazoa</taxon>
        <taxon>Ecdysozoa</taxon>
        <taxon>Nematoda</taxon>
        <taxon>Chromadorea</taxon>
        <taxon>Rhabditida</taxon>
        <taxon>Rhabditina</taxon>
        <taxon>Rhabditomorpha</taxon>
        <taxon>Rhabditoidea</taxon>
        <taxon>Rhabditidae</taxon>
        <taxon>Peloderinae</taxon>
        <taxon>Caenorhabditis</taxon>
    </lineage>
</organism>
<gene>
    <name evidence="1" type="ORF">CELE_Y39G8B.13</name>
    <name evidence="1 3" type="ORF">Y39G8B.13</name>
</gene>
<dbReference type="EMBL" id="BX284602">
    <property type="protein sequence ID" value="SPC47307.2"/>
    <property type="molecule type" value="Genomic_DNA"/>
</dbReference>
<protein>
    <submittedName>
        <fullName evidence="1">Uncharacterized protein</fullName>
    </submittedName>
</protein>
<evidence type="ECO:0000313" key="2">
    <source>
        <dbReference type="Proteomes" id="UP000001940"/>
    </source>
</evidence>
<dbReference type="WormBase" id="Y39G8B.13">
    <property type="protein sequence ID" value="CE52619"/>
    <property type="gene ID" value="WBGene00303087"/>
</dbReference>
<dbReference type="Proteomes" id="UP000001940">
    <property type="component" value="Chromosome II"/>
</dbReference>
<evidence type="ECO:0000313" key="3">
    <source>
        <dbReference type="WormBase" id="Y39G8B.13"/>
    </source>
</evidence>
<dbReference type="AGR" id="WB:WBGene00303087"/>
<reference evidence="1 2" key="1">
    <citation type="journal article" date="1998" name="Science">
        <title>Genome sequence of the nematode C. elegans: a platform for investigating biology.</title>
        <authorList>
            <consortium name="The C. elegans sequencing consortium"/>
            <person name="Sulson J.E."/>
            <person name="Waterston R."/>
        </authorList>
    </citation>
    <scope>NUCLEOTIDE SEQUENCE [LARGE SCALE GENOMIC DNA]</scope>
    <source>
        <strain evidence="1 2">Bristol N2</strain>
    </source>
</reference>
<keyword evidence="2" id="KW-1185">Reference proteome</keyword>
<accession>A0A2K5ATS2</accession>
<sequence>MQLYNLTLRL</sequence>